<evidence type="ECO:0000313" key="4">
    <source>
        <dbReference type="Proteomes" id="UP000196239"/>
    </source>
</evidence>
<keyword evidence="4" id="KW-1185">Reference proteome</keyword>
<organism evidence="3 4">
    <name type="scientific">Nitrosotalea devaniterrae</name>
    <dbReference type="NCBI Taxonomy" id="1078905"/>
    <lineage>
        <taxon>Archaea</taxon>
        <taxon>Nitrososphaerota</taxon>
        <taxon>Nitrososphaeria</taxon>
        <taxon>Nitrosotaleales</taxon>
        <taxon>Nitrosotaleaceae</taxon>
        <taxon>Nitrosotalea</taxon>
    </lineage>
</organism>
<proteinExistence type="predicted"/>
<dbReference type="InterPro" id="IPR002878">
    <property type="entry name" value="ChsH2_C"/>
</dbReference>
<gene>
    <name evidence="3" type="ORF">NDEV_1983</name>
</gene>
<evidence type="ECO:0000313" key="3">
    <source>
        <dbReference type="EMBL" id="CUR52745.1"/>
    </source>
</evidence>
<dbReference type="EMBL" id="LN890280">
    <property type="protein sequence ID" value="CUR52745.1"/>
    <property type="molecule type" value="Genomic_DNA"/>
</dbReference>
<feature type="domain" description="ChsH2 C-terminal OB-fold" evidence="1">
    <location>
        <begin position="59"/>
        <end position="118"/>
    </location>
</feature>
<dbReference type="SUPFAM" id="SSF50249">
    <property type="entry name" value="Nucleic acid-binding proteins"/>
    <property type="match status" value="1"/>
</dbReference>
<feature type="domain" description="ChsH2 rubredoxin-like zinc ribbon" evidence="2">
    <location>
        <begin position="21"/>
        <end position="54"/>
    </location>
</feature>
<dbReference type="InterPro" id="IPR012340">
    <property type="entry name" value="NA-bd_OB-fold"/>
</dbReference>
<evidence type="ECO:0000259" key="2">
    <source>
        <dbReference type="Pfam" id="PF12172"/>
    </source>
</evidence>
<sequence length="131" mass="14847">MPYIYSKVCKLLTKEEFSNNAKLGKVLTRKCTKCGHHHLVTTYFCQNCGNKGFENTIVDGKGFIVTYTIITVPPDGYEEYVPYAWVVMQLDDSELRISGFMANIKSPTDLPLGTRARITGYDQRGIIIEKQ</sequence>
<dbReference type="InterPro" id="IPR022002">
    <property type="entry name" value="ChsH2_Znr"/>
</dbReference>
<protein>
    <submittedName>
        <fullName evidence="3">Uncharacterized protein</fullName>
    </submittedName>
</protein>
<dbReference type="InterPro" id="IPR052513">
    <property type="entry name" value="Thioester_dehydratase-like"/>
</dbReference>
<dbReference type="KEGG" id="ndv:NDEV_1983"/>
<dbReference type="Pfam" id="PF12172">
    <property type="entry name" value="zf-ChsH2"/>
    <property type="match status" value="1"/>
</dbReference>
<dbReference type="Pfam" id="PF01796">
    <property type="entry name" value="OB_ChsH2_C"/>
    <property type="match status" value="1"/>
</dbReference>
<name>A0A128A5W1_9ARCH</name>
<dbReference type="AlphaFoldDB" id="A0A128A5W1"/>
<dbReference type="PANTHER" id="PTHR34075">
    <property type="entry name" value="BLR3430 PROTEIN"/>
    <property type="match status" value="1"/>
</dbReference>
<dbReference type="Proteomes" id="UP000196239">
    <property type="component" value="Chromosome 1"/>
</dbReference>
<accession>A0A128A5W1</accession>
<dbReference type="PANTHER" id="PTHR34075:SF5">
    <property type="entry name" value="BLR3430 PROTEIN"/>
    <property type="match status" value="1"/>
</dbReference>
<evidence type="ECO:0000259" key="1">
    <source>
        <dbReference type="Pfam" id="PF01796"/>
    </source>
</evidence>
<reference evidence="4" key="1">
    <citation type="submission" date="2015-10" db="EMBL/GenBank/DDBJ databases">
        <authorList>
            <person name="Lehtovirta-Morley L.E."/>
            <person name="Vieille C."/>
        </authorList>
    </citation>
    <scope>NUCLEOTIDE SEQUENCE [LARGE SCALE GENOMIC DNA]</scope>
</reference>